<sequence>MKIERHPCNSKINVRSSNMKVKAINPPNTPKAETETLQGISIDSLESIKLDRIRKYSEGDMNNGAPKSKLYLGSDDKENYVPNIKSHFAVADLKQPRQQKINELKYLNDLEEVGLEKLFSHSLYPMRFKRPDGDCTSTTTIPSSDEIPQDRRRFDTGNEDQRIRRLSIETPQAGYNKERRNGQSEHIGIPKVIPDLNAEMLAVCRNIIARVSLNHDYY</sequence>
<evidence type="ECO:0000313" key="1">
    <source>
        <dbReference type="EMBL" id="KAJ0170579.1"/>
    </source>
</evidence>
<accession>A0ACC1CG74</accession>
<dbReference type="Proteomes" id="UP000824533">
    <property type="component" value="Linkage Group LG27"/>
</dbReference>
<evidence type="ECO:0000313" key="2">
    <source>
        <dbReference type="Proteomes" id="UP000824533"/>
    </source>
</evidence>
<keyword evidence="2" id="KW-1185">Reference proteome</keyword>
<comment type="caution">
    <text evidence="1">The sequence shown here is derived from an EMBL/GenBank/DDBJ whole genome shotgun (WGS) entry which is preliminary data.</text>
</comment>
<organism evidence="1 2">
    <name type="scientific">Dendrolimus kikuchii</name>
    <dbReference type="NCBI Taxonomy" id="765133"/>
    <lineage>
        <taxon>Eukaryota</taxon>
        <taxon>Metazoa</taxon>
        <taxon>Ecdysozoa</taxon>
        <taxon>Arthropoda</taxon>
        <taxon>Hexapoda</taxon>
        <taxon>Insecta</taxon>
        <taxon>Pterygota</taxon>
        <taxon>Neoptera</taxon>
        <taxon>Endopterygota</taxon>
        <taxon>Lepidoptera</taxon>
        <taxon>Glossata</taxon>
        <taxon>Ditrysia</taxon>
        <taxon>Bombycoidea</taxon>
        <taxon>Lasiocampidae</taxon>
        <taxon>Dendrolimus</taxon>
    </lineage>
</organism>
<gene>
    <name evidence="1" type="ORF">K1T71_013950</name>
</gene>
<protein>
    <submittedName>
        <fullName evidence="1">Uncharacterized protein</fullName>
    </submittedName>
</protein>
<name>A0ACC1CG74_9NEOP</name>
<dbReference type="EMBL" id="CM034413">
    <property type="protein sequence ID" value="KAJ0170579.1"/>
    <property type="molecule type" value="Genomic_DNA"/>
</dbReference>
<reference evidence="1 2" key="1">
    <citation type="journal article" date="2021" name="Front. Genet.">
        <title>Chromosome-Level Genome Assembly Reveals Significant Gene Expansion in the Toll and IMD Signaling Pathways of Dendrolimus kikuchii.</title>
        <authorList>
            <person name="Zhou J."/>
            <person name="Wu P."/>
            <person name="Xiong Z."/>
            <person name="Liu N."/>
            <person name="Zhao N."/>
            <person name="Ji M."/>
            <person name="Qiu Y."/>
            <person name="Yang B."/>
        </authorList>
    </citation>
    <scope>NUCLEOTIDE SEQUENCE [LARGE SCALE GENOMIC DNA]</scope>
    <source>
        <strain evidence="1">Ann1</strain>
    </source>
</reference>
<proteinExistence type="predicted"/>